<dbReference type="EMBL" id="CP036426">
    <property type="protein sequence ID" value="QDV38295.1"/>
    <property type="molecule type" value="Genomic_DNA"/>
</dbReference>
<organism evidence="2 3">
    <name type="scientific">Tautonia plasticadhaerens</name>
    <dbReference type="NCBI Taxonomy" id="2527974"/>
    <lineage>
        <taxon>Bacteria</taxon>
        <taxon>Pseudomonadati</taxon>
        <taxon>Planctomycetota</taxon>
        <taxon>Planctomycetia</taxon>
        <taxon>Isosphaerales</taxon>
        <taxon>Isosphaeraceae</taxon>
        <taxon>Tautonia</taxon>
    </lineage>
</organism>
<evidence type="ECO:0000313" key="3">
    <source>
        <dbReference type="Proteomes" id="UP000317835"/>
    </source>
</evidence>
<name>A0A518HBS3_9BACT</name>
<evidence type="ECO:0008006" key="4">
    <source>
        <dbReference type="Google" id="ProtNLM"/>
    </source>
</evidence>
<sequence length="150" mass="15695" precursor="true">MMPFAKPCAALALFLLCSPAPAGDLVRLKADARETAFVPLSFDGRFLVADVYGAGRGSHLGRFTYSSPHVFDLQTGAFTATAVITAANGDVLRMEMVGQLLSDTESISAFRIVGGTGRFLHAAGQGTVDRRDDGAEILIEGSISTVGSGR</sequence>
<accession>A0A518HBS3</accession>
<reference evidence="2 3" key="1">
    <citation type="submission" date="2019-02" db="EMBL/GenBank/DDBJ databases">
        <title>Deep-cultivation of Planctomycetes and their phenomic and genomic characterization uncovers novel biology.</title>
        <authorList>
            <person name="Wiegand S."/>
            <person name="Jogler M."/>
            <person name="Boedeker C."/>
            <person name="Pinto D."/>
            <person name="Vollmers J."/>
            <person name="Rivas-Marin E."/>
            <person name="Kohn T."/>
            <person name="Peeters S.H."/>
            <person name="Heuer A."/>
            <person name="Rast P."/>
            <person name="Oberbeckmann S."/>
            <person name="Bunk B."/>
            <person name="Jeske O."/>
            <person name="Meyerdierks A."/>
            <person name="Storesund J.E."/>
            <person name="Kallscheuer N."/>
            <person name="Luecker S."/>
            <person name="Lage O.M."/>
            <person name="Pohl T."/>
            <person name="Merkel B.J."/>
            <person name="Hornburger P."/>
            <person name="Mueller R.-W."/>
            <person name="Bruemmer F."/>
            <person name="Labrenz M."/>
            <person name="Spormann A.M."/>
            <person name="Op den Camp H."/>
            <person name="Overmann J."/>
            <person name="Amann R."/>
            <person name="Jetten M.S.M."/>
            <person name="Mascher T."/>
            <person name="Medema M.H."/>
            <person name="Devos D.P."/>
            <person name="Kaster A.-K."/>
            <person name="Ovreas L."/>
            <person name="Rohde M."/>
            <person name="Galperin M.Y."/>
            <person name="Jogler C."/>
        </authorList>
    </citation>
    <scope>NUCLEOTIDE SEQUENCE [LARGE SCALE GENOMIC DNA]</scope>
    <source>
        <strain evidence="2 3">ElP</strain>
    </source>
</reference>
<evidence type="ECO:0000256" key="1">
    <source>
        <dbReference type="SAM" id="SignalP"/>
    </source>
</evidence>
<feature type="signal peptide" evidence="1">
    <location>
        <begin position="1"/>
        <end position="22"/>
    </location>
</feature>
<feature type="chain" id="PRO_5022178340" description="Dirigent protein" evidence="1">
    <location>
        <begin position="23"/>
        <end position="150"/>
    </location>
</feature>
<gene>
    <name evidence="2" type="ORF">ElP_62460</name>
</gene>
<dbReference type="KEGG" id="tpla:ElP_62460"/>
<proteinExistence type="predicted"/>
<protein>
    <recommendedName>
        <fullName evidence="4">Dirigent protein</fullName>
    </recommendedName>
</protein>
<keyword evidence="3" id="KW-1185">Reference proteome</keyword>
<keyword evidence="1" id="KW-0732">Signal</keyword>
<dbReference type="Proteomes" id="UP000317835">
    <property type="component" value="Chromosome"/>
</dbReference>
<dbReference type="AlphaFoldDB" id="A0A518HBS3"/>
<evidence type="ECO:0000313" key="2">
    <source>
        <dbReference type="EMBL" id="QDV38295.1"/>
    </source>
</evidence>